<dbReference type="SUPFAM" id="SSF56059">
    <property type="entry name" value="Glutathione synthetase ATP-binding domain-like"/>
    <property type="match status" value="1"/>
</dbReference>
<proteinExistence type="predicted"/>
<dbReference type="SUPFAM" id="SSF51246">
    <property type="entry name" value="Rudiment single hybrid motif"/>
    <property type="match status" value="1"/>
</dbReference>
<dbReference type="PROSITE" id="PS50975">
    <property type="entry name" value="ATP_GRASP"/>
    <property type="match status" value="1"/>
</dbReference>
<dbReference type="Gene3D" id="2.40.50.100">
    <property type="match status" value="1"/>
</dbReference>
<dbReference type="PROSITE" id="PS50968">
    <property type="entry name" value="BIOTINYL_LIPOYL"/>
    <property type="match status" value="1"/>
</dbReference>
<dbReference type="PROSITE" id="PS50979">
    <property type="entry name" value="BC"/>
    <property type="match status" value="1"/>
</dbReference>
<gene>
    <name evidence="10" type="ORF">RM530_03315</name>
</gene>
<dbReference type="SMART" id="SM00878">
    <property type="entry name" value="Biotin_carb_C"/>
    <property type="match status" value="1"/>
</dbReference>
<dbReference type="PROSITE" id="PS00867">
    <property type="entry name" value="CPSASE_2"/>
    <property type="match status" value="1"/>
</dbReference>
<dbReference type="InterPro" id="IPR005481">
    <property type="entry name" value="BC-like_N"/>
</dbReference>
<name>A0ABU2WFK3_9GAMM</name>
<evidence type="ECO:0000256" key="1">
    <source>
        <dbReference type="ARBA" id="ARBA00001953"/>
    </source>
</evidence>
<evidence type="ECO:0000259" key="7">
    <source>
        <dbReference type="PROSITE" id="PS50968"/>
    </source>
</evidence>
<dbReference type="Pfam" id="PF00364">
    <property type="entry name" value="Biotin_lipoyl"/>
    <property type="match status" value="1"/>
</dbReference>
<dbReference type="CDD" id="cd06850">
    <property type="entry name" value="biotinyl_domain"/>
    <property type="match status" value="1"/>
</dbReference>
<keyword evidence="3 6" id="KW-0547">Nucleotide-binding</keyword>
<dbReference type="InterPro" id="IPR011054">
    <property type="entry name" value="Rudment_hybrid_motif"/>
</dbReference>
<evidence type="ECO:0000259" key="8">
    <source>
        <dbReference type="PROSITE" id="PS50975"/>
    </source>
</evidence>
<keyword evidence="2" id="KW-0436">Ligase</keyword>
<feature type="domain" description="Biotin carboxylation" evidence="9">
    <location>
        <begin position="2"/>
        <end position="447"/>
    </location>
</feature>
<dbReference type="InterPro" id="IPR011764">
    <property type="entry name" value="Biotin_carboxylation_dom"/>
</dbReference>
<dbReference type="SUPFAM" id="SSF52440">
    <property type="entry name" value="PreATP-grasp domain"/>
    <property type="match status" value="1"/>
</dbReference>
<dbReference type="InterPro" id="IPR000089">
    <property type="entry name" value="Biotin_lipoyl"/>
</dbReference>
<dbReference type="PANTHER" id="PTHR18866:SF33">
    <property type="entry name" value="METHYLCROTONOYL-COA CARBOXYLASE SUBUNIT ALPHA, MITOCHONDRIAL-RELATED"/>
    <property type="match status" value="1"/>
</dbReference>
<dbReference type="InterPro" id="IPR016185">
    <property type="entry name" value="PreATP-grasp_dom_sf"/>
</dbReference>
<evidence type="ECO:0000256" key="2">
    <source>
        <dbReference type="ARBA" id="ARBA00022598"/>
    </source>
</evidence>
<organism evidence="10 11">
    <name type="scientific">Banduia mediterranea</name>
    <dbReference type="NCBI Taxonomy" id="3075609"/>
    <lineage>
        <taxon>Bacteria</taxon>
        <taxon>Pseudomonadati</taxon>
        <taxon>Pseudomonadota</taxon>
        <taxon>Gammaproteobacteria</taxon>
        <taxon>Nevskiales</taxon>
        <taxon>Algiphilaceae</taxon>
        <taxon>Banduia</taxon>
    </lineage>
</organism>
<dbReference type="InterPro" id="IPR050856">
    <property type="entry name" value="Biotin_carboxylase_complex"/>
</dbReference>
<dbReference type="InterPro" id="IPR005479">
    <property type="entry name" value="CPAse_ATP-bd"/>
</dbReference>
<dbReference type="Pfam" id="PF02786">
    <property type="entry name" value="CPSase_L_D2"/>
    <property type="match status" value="1"/>
</dbReference>
<comment type="cofactor">
    <cofactor evidence="1">
        <name>biotin</name>
        <dbReference type="ChEBI" id="CHEBI:57586"/>
    </cofactor>
</comment>
<dbReference type="Pfam" id="PF00289">
    <property type="entry name" value="Biotin_carb_N"/>
    <property type="match status" value="1"/>
</dbReference>
<feature type="domain" description="Lipoyl-binding" evidence="7">
    <location>
        <begin position="570"/>
        <end position="646"/>
    </location>
</feature>
<dbReference type="Gene3D" id="3.30.470.20">
    <property type="entry name" value="ATP-grasp fold, B domain"/>
    <property type="match status" value="1"/>
</dbReference>
<evidence type="ECO:0000256" key="5">
    <source>
        <dbReference type="ARBA" id="ARBA00023267"/>
    </source>
</evidence>
<dbReference type="InterPro" id="IPR005482">
    <property type="entry name" value="Biotin_COase_C"/>
</dbReference>
<dbReference type="InterPro" id="IPR011761">
    <property type="entry name" value="ATP-grasp"/>
</dbReference>
<dbReference type="RefSeq" id="WP_311363784.1">
    <property type="nucleotide sequence ID" value="NZ_JAVRIC010000003.1"/>
</dbReference>
<evidence type="ECO:0000313" key="10">
    <source>
        <dbReference type="EMBL" id="MDT0496394.1"/>
    </source>
</evidence>
<dbReference type="SUPFAM" id="SSF51230">
    <property type="entry name" value="Single hybrid motif"/>
    <property type="match status" value="1"/>
</dbReference>
<accession>A0ABU2WFK3</accession>
<keyword evidence="5" id="KW-0092">Biotin</keyword>
<protein>
    <submittedName>
        <fullName evidence="10">Biotin carboxylase N-terminal domain-containing protein</fullName>
    </submittedName>
</protein>
<dbReference type="EMBL" id="JAVRIC010000003">
    <property type="protein sequence ID" value="MDT0496394.1"/>
    <property type="molecule type" value="Genomic_DNA"/>
</dbReference>
<sequence length="652" mass="68387">MAFSTVLIANRGEIACRIARSARRLGCRTVAVYSEADRGALHVEAADLAVCIGAAAPVASYLKIEALIDAARRSGADAIHPGYGFLSENAAFARACAAAGLVFIGPTPEAIEAMGNKRAARRRVAAAGVPCVPGHDEGSQDDAVLIEAGMRIGFPLMVKAAAGGGGRGMRRVLRAEDLPAALASARGEAQSAFGNGELILERAVEGARHVELQVFGDTHGHVIHLGERDCSAQRRNQKVIEESPSPAVDGALRARMGEMAVAAARAVGYVGAGTVEMLLGQDGAFYFLEMNTRLQVEHPVTEAVTGLDLVEWQLRVAAGEPLPLRQEQVQLSGHAIEVRLYAEDPDAGYAPQTGRVLCWRAPDAALARTDAGIGEGRVVGADYDPMLAKLIAHGTTREEARRKLLLALEQTVLLGLKTNRAQLIDLLADPVFRDGAVTTRWLDTRSAGTAGEGGIGCLTAAAVAVIASGAANAGGWRSTGVLAWPVRLQVSGAAQLIAFTVSQDVEGFTVRSGDAAGTIRLRPITLDAPNYVFETDGLRHRFHIAQSAEGLWYAQCGAHLGVYELPRALAASAGQGGDSTLAPMSGRVAEIFVAAGDAVEKGALLLTLEAMKMFHEIRAGRAGRVAELVVAVGEQVSPRQKLVMLEAAEPVT</sequence>
<dbReference type="Pfam" id="PF02785">
    <property type="entry name" value="Biotin_carb_C"/>
    <property type="match status" value="1"/>
</dbReference>
<dbReference type="PROSITE" id="PS00866">
    <property type="entry name" value="CPSASE_1"/>
    <property type="match status" value="1"/>
</dbReference>
<keyword evidence="11" id="KW-1185">Reference proteome</keyword>
<feature type="domain" description="ATP-grasp" evidence="8">
    <location>
        <begin position="121"/>
        <end position="318"/>
    </location>
</feature>
<evidence type="ECO:0000259" key="9">
    <source>
        <dbReference type="PROSITE" id="PS50979"/>
    </source>
</evidence>
<dbReference type="Pfam" id="PF21139">
    <property type="entry name" value="BT_MCC_alpha"/>
    <property type="match status" value="1"/>
</dbReference>
<evidence type="ECO:0000313" key="11">
    <source>
        <dbReference type="Proteomes" id="UP001254608"/>
    </source>
</evidence>
<evidence type="ECO:0000256" key="4">
    <source>
        <dbReference type="ARBA" id="ARBA00022840"/>
    </source>
</evidence>
<dbReference type="Proteomes" id="UP001254608">
    <property type="component" value="Unassembled WGS sequence"/>
</dbReference>
<dbReference type="PANTHER" id="PTHR18866">
    <property type="entry name" value="CARBOXYLASE:PYRUVATE/ACETYL-COA/PROPIONYL-COA CARBOXYLASE"/>
    <property type="match status" value="1"/>
</dbReference>
<dbReference type="InterPro" id="IPR048429">
    <property type="entry name" value="MCC_alpha_BT"/>
</dbReference>
<evidence type="ECO:0000256" key="3">
    <source>
        <dbReference type="ARBA" id="ARBA00022741"/>
    </source>
</evidence>
<evidence type="ECO:0000256" key="6">
    <source>
        <dbReference type="PROSITE-ProRule" id="PRU00409"/>
    </source>
</evidence>
<keyword evidence="4 6" id="KW-0067">ATP-binding</keyword>
<comment type="caution">
    <text evidence="10">The sequence shown here is derived from an EMBL/GenBank/DDBJ whole genome shotgun (WGS) entry which is preliminary data.</text>
</comment>
<dbReference type="InterPro" id="IPR011053">
    <property type="entry name" value="Single_hybrid_motif"/>
</dbReference>
<reference evidence="10 11" key="1">
    <citation type="submission" date="2023-09" db="EMBL/GenBank/DDBJ databases">
        <authorList>
            <person name="Rey-Velasco X."/>
        </authorList>
    </citation>
    <scope>NUCLEOTIDE SEQUENCE [LARGE SCALE GENOMIC DNA]</scope>
    <source>
        <strain evidence="10 11">W345</strain>
    </source>
</reference>